<organism evidence="1 2">
    <name type="scientific">Vibrio owensii</name>
    <dbReference type="NCBI Taxonomy" id="696485"/>
    <lineage>
        <taxon>Bacteria</taxon>
        <taxon>Pseudomonadati</taxon>
        <taxon>Pseudomonadota</taxon>
        <taxon>Gammaproteobacteria</taxon>
        <taxon>Vibrionales</taxon>
        <taxon>Vibrionaceae</taxon>
        <taxon>Vibrio</taxon>
    </lineage>
</organism>
<dbReference type="Proteomes" id="UP001295420">
    <property type="component" value="Unassembled WGS sequence"/>
</dbReference>
<proteinExistence type="predicted"/>
<name>A0AAU9Q1C6_9VIBR</name>
<protein>
    <submittedName>
        <fullName evidence="1">Uncharacterized protein</fullName>
    </submittedName>
</protein>
<evidence type="ECO:0000313" key="1">
    <source>
        <dbReference type="EMBL" id="CAH1523293.1"/>
    </source>
</evidence>
<gene>
    <name evidence="1" type="ORF">THF1D04_140058</name>
</gene>
<reference evidence="1" key="1">
    <citation type="submission" date="2022-01" db="EMBL/GenBank/DDBJ databases">
        <authorList>
            <person name="Lagorce A."/>
        </authorList>
    </citation>
    <scope>NUCLEOTIDE SEQUENCE</scope>
    <source>
        <strain evidence="1">Th15_F1_D04</strain>
    </source>
</reference>
<dbReference type="EMBL" id="CAKMTQ010000006">
    <property type="protein sequence ID" value="CAH1523293.1"/>
    <property type="molecule type" value="Genomic_DNA"/>
</dbReference>
<dbReference type="AlphaFoldDB" id="A0AAU9Q1C6"/>
<accession>A0AAU9Q1C6</accession>
<sequence length="64" mass="7220">MLSLQLPPLIIEISDSTINPILLIQLLCQLIFYSKYNKLDYSTVCYSLLLLADSATRTTLENAL</sequence>
<evidence type="ECO:0000313" key="2">
    <source>
        <dbReference type="Proteomes" id="UP001295420"/>
    </source>
</evidence>
<comment type="caution">
    <text evidence="1">The sequence shown here is derived from an EMBL/GenBank/DDBJ whole genome shotgun (WGS) entry which is preliminary data.</text>
</comment>